<dbReference type="GO" id="GO:0016020">
    <property type="term" value="C:membrane"/>
    <property type="evidence" value="ECO:0007669"/>
    <property type="project" value="InterPro"/>
</dbReference>
<reference evidence="11 12" key="1">
    <citation type="submission" date="2014-03" db="EMBL/GenBank/DDBJ databases">
        <title>Genome sequence of Clostridium litorale W6, DSM 5388.</title>
        <authorList>
            <person name="Poehlein A."/>
            <person name="Jagirdar A."/>
            <person name="Khonsari B."/>
            <person name="Chibani C.M."/>
            <person name="Gutierrez Gutierrez D.A."/>
            <person name="Davydova E."/>
            <person name="Alghaithi H.S."/>
            <person name="Nair K.P."/>
            <person name="Dhamotharan K."/>
            <person name="Chandran L."/>
            <person name="G W."/>
            <person name="Daniel R."/>
        </authorList>
    </citation>
    <scope>NUCLEOTIDE SEQUENCE [LARGE SCALE GENOMIC DNA]</scope>
    <source>
        <strain evidence="11 12">W6</strain>
    </source>
</reference>
<keyword evidence="3" id="KW-0479">Metal-binding</keyword>
<evidence type="ECO:0000256" key="6">
    <source>
        <dbReference type="ARBA" id="ARBA00023004"/>
    </source>
</evidence>
<dbReference type="PANTHER" id="PTHR43034:SF2">
    <property type="entry name" value="ION-TRANSLOCATING OXIDOREDUCTASE COMPLEX SUBUNIT C"/>
    <property type="match status" value="1"/>
</dbReference>
<comment type="caution">
    <text evidence="11">The sequence shown here is derived from an EMBL/GenBank/DDBJ whole genome shotgun (WGS) entry which is preliminary data.</text>
</comment>
<feature type="domain" description="RnfC Barrel sandwich hybrid" evidence="9">
    <location>
        <begin position="3"/>
        <end position="57"/>
    </location>
</feature>
<evidence type="ECO:0000256" key="1">
    <source>
        <dbReference type="ARBA" id="ARBA00022448"/>
    </source>
</evidence>
<evidence type="ECO:0000256" key="4">
    <source>
        <dbReference type="ARBA" id="ARBA00022737"/>
    </source>
</evidence>
<keyword evidence="2" id="KW-0004">4Fe-4S</keyword>
<dbReference type="InterPro" id="IPR031001">
    <property type="entry name" value="PR_assoc_PrdC"/>
</dbReference>
<dbReference type="EMBL" id="JJMM01000010">
    <property type="protein sequence ID" value="KDR95296.1"/>
    <property type="molecule type" value="Genomic_DNA"/>
</dbReference>
<dbReference type="GO" id="GO:0046872">
    <property type="term" value="F:metal ion binding"/>
    <property type="evidence" value="ECO:0007669"/>
    <property type="project" value="UniProtKB-KW"/>
</dbReference>
<keyword evidence="4" id="KW-0677">Repeat</keyword>
<dbReference type="PANTHER" id="PTHR43034">
    <property type="entry name" value="ION-TRANSLOCATING OXIDOREDUCTASE COMPLEX SUBUNIT C"/>
    <property type="match status" value="1"/>
</dbReference>
<protein>
    <submittedName>
        <fullName evidence="11">Electron transfer protein PrdC</fullName>
    </submittedName>
</protein>
<dbReference type="STRING" id="1121324.CLIT_10c00230"/>
<feature type="domain" description="NADH-ubiquinone oxidoreductase 51kDa subunit FMN-binding" evidence="8">
    <location>
        <begin position="83"/>
        <end position="227"/>
    </location>
</feature>
<dbReference type="AlphaFoldDB" id="A0A069RE40"/>
<gene>
    <name evidence="11" type="primary">prdC2</name>
    <name evidence="10" type="synonym">prdC4</name>
    <name evidence="11" type="ORF">CLIT_10c00230</name>
    <name evidence="10" type="ORF">CLIT_23c01410</name>
</gene>
<dbReference type="GO" id="GO:0051539">
    <property type="term" value="F:4 iron, 4 sulfur cluster binding"/>
    <property type="evidence" value="ECO:0007669"/>
    <property type="project" value="UniProtKB-KW"/>
</dbReference>
<evidence type="ECO:0000256" key="2">
    <source>
        <dbReference type="ARBA" id="ARBA00022485"/>
    </source>
</evidence>
<dbReference type="Pfam" id="PF01512">
    <property type="entry name" value="Complex1_51K"/>
    <property type="match status" value="1"/>
</dbReference>
<name>A0A069RE40_PEPLI</name>
<dbReference type="InterPro" id="IPR011538">
    <property type="entry name" value="Nuo51_FMN-bd"/>
</dbReference>
<dbReference type="InterPro" id="IPR037225">
    <property type="entry name" value="Nuo51_FMN-bd_sf"/>
</dbReference>
<evidence type="ECO:0000259" key="9">
    <source>
        <dbReference type="Pfam" id="PF13375"/>
    </source>
</evidence>
<evidence type="ECO:0000256" key="7">
    <source>
        <dbReference type="ARBA" id="ARBA00023014"/>
    </source>
</evidence>
<accession>A0A069RE40</accession>
<dbReference type="EMBL" id="JJMM01000026">
    <property type="protein sequence ID" value="KDR93869.1"/>
    <property type="molecule type" value="Genomic_DNA"/>
</dbReference>
<evidence type="ECO:0000313" key="12">
    <source>
        <dbReference type="Proteomes" id="UP000027946"/>
    </source>
</evidence>
<keyword evidence="5" id="KW-0249">Electron transport</keyword>
<keyword evidence="1" id="KW-0813">Transport</keyword>
<evidence type="ECO:0000313" key="10">
    <source>
        <dbReference type="EMBL" id="KDR93869.1"/>
    </source>
</evidence>
<evidence type="ECO:0000259" key="8">
    <source>
        <dbReference type="Pfam" id="PF01512"/>
    </source>
</evidence>
<evidence type="ECO:0000313" key="11">
    <source>
        <dbReference type="EMBL" id="KDR95296.1"/>
    </source>
</evidence>
<dbReference type="SUPFAM" id="SSF142019">
    <property type="entry name" value="Nqo1 FMN-binding domain-like"/>
    <property type="match status" value="1"/>
</dbReference>
<dbReference type="InterPro" id="IPR026902">
    <property type="entry name" value="RnfC_N"/>
</dbReference>
<evidence type="ECO:0000256" key="5">
    <source>
        <dbReference type="ARBA" id="ARBA00022982"/>
    </source>
</evidence>
<sequence>MMKIFLPLRQHVGSPCRPLVEEGSKVKKGQLIAAVEGLGANIHSSVHGKVASVGENVIEIDAFEDQPDEFVKLSDSDDHMELIKEAGVVGAGGAGFPTHIKLQADLQDGGMLIANGAECEPILSHNTLLMEENPEIVVRGLKYAMEITKASQGIIAIKKINMDAAMSMAKACKDIKNINVKFLPNMYPAGDERVIVREMTGVELKPGQLPIEAKAVVINVETLKNIARAIDDRMPVMTKDITVAGRVGYAKTGHVFLDVPMGMPAGLYIEKCGGYVKPHGEIVLGGPFTGKKGSEDSPVTKTLGGILVAMPFPQHNKKVGIIACECGAQEERLKEIAMSMGAEVVAEKKCKRMTDDGRGRYRCDLPGTCPGQAETVLYLKKHGAQAIITGTCED</sequence>
<keyword evidence="7" id="KW-0411">Iron-sulfur</keyword>
<organism evidence="11 12">
    <name type="scientific">Peptoclostridium litorale DSM 5388</name>
    <dbReference type="NCBI Taxonomy" id="1121324"/>
    <lineage>
        <taxon>Bacteria</taxon>
        <taxon>Bacillati</taxon>
        <taxon>Bacillota</taxon>
        <taxon>Clostridia</taxon>
        <taxon>Peptostreptococcales</taxon>
        <taxon>Peptoclostridiaceae</taxon>
        <taxon>Peptoclostridium</taxon>
    </lineage>
</organism>
<dbReference type="Pfam" id="PF13375">
    <property type="entry name" value="RnfC_N"/>
    <property type="match status" value="1"/>
</dbReference>
<proteinExistence type="predicted"/>
<evidence type="ECO:0000256" key="3">
    <source>
        <dbReference type="ARBA" id="ARBA00022723"/>
    </source>
</evidence>
<dbReference type="eggNOG" id="COG4656">
    <property type="taxonomic scope" value="Bacteria"/>
</dbReference>
<dbReference type="Gene3D" id="3.40.50.11540">
    <property type="entry name" value="NADH-ubiquinone oxidoreductase 51kDa subunit"/>
    <property type="match status" value="1"/>
</dbReference>
<dbReference type="Proteomes" id="UP000027946">
    <property type="component" value="Unassembled WGS sequence"/>
</dbReference>
<keyword evidence="12" id="KW-1185">Reference proteome</keyword>
<keyword evidence="6" id="KW-0408">Iron</keyword>
<dbReference type="GO" id="GO:0009055">
    <property type="term" value="F:electron transfer activity"/>
    <property type="evidence" value="ECO:0007669"/>
    <property type="project" value="InterPro"/>
</dbReference>
<dbReference type="InterPro" id="IPR010208">
    <property type="entry name" value="Ion_transpt_RnfC/RsxC"/>
</dbReference>
<dbReference type="NCBIfam" id="TIGR04481">
    <property type="entry name" value="PR_assoc_PrdC"/>
    <property type="match status" value="1"/>
</dbReference>